<dbReference type="InterPro" id="IPR006286">
    <property type="entry name" value="C56_PfpI-like"/>
</dbReference>
<dbReference type="AlphaFoldDB" id="A0A4Q8AEN3"/>
<protein>
    <submittedName>
        <fullName evidence="3">Protease I</fullName>
    </submittedName>
</protein>
<sequence>MASASNTTGTTLDGREVLVISTNYGTESDELTQPIETLRSAGAQVTVAAVENRPVRTLVADKDPGPEVPVDTTLAVAEAADYDALVVPGGTLNADQLRADGNARKIIADFAQAGKPVAAICHGPWLLIDAGLASGKKLTSYSSLGIDLENAGATWVDQQVVLDTSAGFPLITSRNPGDLEAFTGELVEQLSGGA</sequence>
<name>A0A4Q8AEN3_9MICC</name>
<evidence type="ECO:0000256" key="1">
    <source>
        <dbReference type="ARBA" id="ARBA00008542"/>
    </source>
</evidence>
<organism evidence="3 4">
    <name type="scientific">Zhihengliuella halotolerans</name>
    <dbReference type="NCBI Taxonomy" id="370736"/>
    <lineage>
        <taxon>Bacteria</taxon>
        <taxon>Bacillati</taxon>
        <taxon>Actinomycetota</taxon>
        <taxon>Actinomycetes</taxon>
        <taxon>Micrococcales</taxon>
        <taxon>Micrococcaceae</taxon>
        <taxon>Zhihengliuella</taxon>
    </lineage>
</organism>
<evidence type="ECO:0000259" key="2">
    <source>
        <dbReference type="Pfam" id="PF01965"/>
    </source>
</evidence>
<comment type="similarity">
    <text evidence="1">Belongs to the peptidase C56 family.</text>
</comment>
<dbReference type="InterPro" id="IPR029062">
    <property type="entry name" value="Class_I_gatase-like"/>
</dbReference>
<dbReference type="RefSeq" id="WP_130451283.1">
    <property type="nucleotide sequence ID" value="NZ_SHLA01000001.1"/>
</dbReference>
<dbReference type="Pfam" id="PF01965">
    <property type="entry name" value="DJ-1_PfpI"/>
    <property type="match status" value="1"/>
</dbReference>
<dbReference type="PANTHER" id="PTHR42733:SF12">
    <property type="entry name" value="PROTEINASE"/>
    <property type="match status" value="1"/>
</dbReference>
<comment type="caution">
    <text evidence="3">The sequence shown here is derived from an EMBL/GenBank/DDBJ whole genome shotgun (WGS) entry which is preliminary data.</text>
</comment>
<dbReference type="EMBL" id="SHLA01000001">
    <property type="protein sequence ID" value="RZU62750.1"/>
    <property type="molecule type" value="Genomic_DNA"/>
</dbReference>
<gene>
    <name evidence="3" type="ORF">EV380_2352</name>
</gene>
<dbReference type="OrthoDB" id="9792284at2"/>
<keyword evidence="4" id="KW-1185">Reference proteome</keyword>
<proteinExistence type="inferred from homology"/>
<dbReference type="PANTHER" id="PTHR42733">
    <property type="entry name" value="DJ-1 PROTEIN"/>
    <property type="match status" value="1"/>
</dbReference>
<dbReference type="CDD" id="cd03134">
    <property type="entry name" value="GATase1_PfpI_like"/>
    <property type="match status" value="1"/>
</dbReference>
<dbReference type="GO" id="GO:0008233">
    <property type="term" value="F:peptidase activity"/>
    <property type="evidence" value="ECO:0007669"/>
    <property type="project" value="UniProtKB-KW"/>
</dbReference>
<keyword evidence="3" id="KW-0378">Hydrolase</keyword>
<evidence type="ECO:0000313" key="4">
    <source>
        <dbReference type="Proteomes" id="UP000292685"/>
    </source>
</evidence>
<dbReference type="Gene3D" id="3.40.50.880">
    <property type="match status" value="1"/>
</dbReference>
<dbReference type="GO" id="GO:0006508">
    <property type="term" value="P:proteolysis"/>
    <property type="evidence" value="ECO:0007669"/>
    <property type="project" value="UniProtKB-KW"/>
</dbReference>
<evidence type="ECO:0000313" key="3">
    <source>
        <dbReference type="EMBL" id="RZU62750.1"/>
    </source>
</evidence>
<dbReference type="NCBIfam" id="TIGR01382">
    <property type="entry name" value="PfpI"/>
    <property type="match status" value="1"/>
</dbReference>
<dbReference type="PROSITE" id="PS51276">
    <property type="entry name" value="PEPTIDASE_C56_PFPI"/>
    <property type="match status" value="1"/>
</dbReference>
<feature type="domain" description="DJ-1/PfpI" evidence="2">
    <location>
        <begin position="16"/>
        <end position="189"/>
    </location>
</feature>
<dbReference type="InterPro" id="IPR002818">
    <property type="entry name" value="DJ-1/PfpI"/>
</dbReference>
<reference evidence="3 4" key="1">
    <citation type="submission" date="2019-02" db="EMBL/GenBank/DDBJ databases">
        <title>Sequencing the genomes of 1000 actinobacteria strains.</title>
        <authorList>
            <person name="Klenk H.-P."/>
        </authorList>
    </citation>
    <scope>NUCLEOTIDE SEQUENCE [LARGE SCALE GENOMIC DNA]</scope>
    <source>
        <strain evidence="3 4">DSM 17364</strain>
    </source>
</reference>
<accession>A0A4Q8AEN3</accession>
<dbReference type="Proteomes" id="UP000292685">
    <property type="component" value="Unassembled WGS sequence"/>
</dbReference>
<dbReference type="SUPFAM" id="SSF52317">
    <property type="entry name" value="Class I glutamine amidotransferase-like"/>
    <property type="match status" value="1"/>
</dbReference>
<keyword evidence="3" id="KW-0645">Protease</keyword>